<dbReference type="Gene3D" id="3.60.21.60">
    <property type="match status" value="1"/>
</dbReference>
<name>A0AAV9XYC7_9CRYT</name>
<dbReference type="PANTHER" id="PTHR23061:SF12">
    <property type="entry name" value="DNA POLYMERASE ALPHA SUBUNIT B"/>
    <property type="match status" value="1"/>
</dbReference>
<dbReference type="InterPro" id="IPR054300">
    <property type="entry name" value="OB_DPOA2"/>
</dbReference>
<dbReference type="InterPro" id="IPR016722">
    <property type="entry name" value="DNA_pol_alpha_bsu"/>
</dbReference>
<evidence type="ECO:0000256" key="4">
    <source>
        <dbReference type="ARBA" id="ARBA00022705"/>
    </source>
</evidence>
<dbReference type="GO" id="GO:0006270">
    <property type="term" value="P:DNA replication initiation"/>
    <property type="evidence" value="ECO:0007669"/>
    <property type="project" value="TreeGrafter"/>
</dbReference>
<evidence type="ECO:0000256" key="3">
    <source>
        <dbReference type="ARBA" id="ARBA00018596"/>
    </source>
</evidence>
<evidence type="ECO:0000256" key="1">
    <source>
        <dbReference type="ARBA" id="ARBA00004123"/>
    </source>
</evidence>
<keyword evidence="5" id="KW-0539">Nucleus</keyword>
<dbReference type="Pfam" id="PF22062">
    <property type="entry name" value="OB_DPOA2"/>
    <property type="match status" value="1"/>
</dbReference>
<dbReference type="GO" id="GO:0003677">
    <property type="term" value="F:DNA binding"/>
    <property type="evidence" value="ECO:0007669"/>
    <property type="project" value="InterPro"/>
</dbReference>
<dbReference type="AlphaFoldDB" id="A0AAV9XYC7"/>
<reference evidence="8 9" key="1">
    <citation type="submission" date="2023-10" db="EMBL/GenBank/DDBJ databases">
        <title>Comparative genomics analysis reveals potential genetic determinants of host preference in Cryptosporidium xiaoi.</title>
        <authorList>
            <person name="Xiao L."/>
            <person name="Li J."/>
        </authorList>
    </citation>
    <scope>NUCLEOTIDE SEQUENCE [LARGE SCALE GENOMIC DNA]</scope>
    <source>
        <strain evidence="8 9">52996</strain>
    </source>
</reference>
<evidence type="ECO:0000256" key="5">
    <source>
        <dbReference type="ARBA" id="ARBA00023242"/>
    </source>
</evidence>
<accession>A0AAV9XYC7</accession>
<dbReference type="PANTHER" id="PTHR23061">
    <property type="entry name" value="DNA POLYMERASE 2 ALPHA 70 KDA SUBUNIT"/>
    <property type="match status" value="1"/>
</dbReference>
<protein>
    <recommendedName>
        <fullName evidence="3">DNA polymerase alpha subunit B</fullName>
    </recommendedName>
</protein>
<dbReference type="Proteomes" id="UP001311799">
    <property type="component" value="Unassembled WGS sequence"/>
</dbReference>
<dbReference type="InterPro" id="IPR007185">
    <property type="entry name" value="DNA_pol_a/d/e_bsu"/>
</dbReference>
<evidence type="ECO:0000259" key="6">
    <source>
        <dbReference type="Pfam" id="PF04042"/>
    </source>
</evidence>
<evidence type="ECO:0000256" key="2">
    <source>
        <dbReference type="ARBA" id="ARBA00007299"/>
    </source>
</evidence>
<comment type="similarity">
    <text evidence="2">Belongs to the DNA polymerase alpha subunit B family.</text>
</comment>
<dbReference type="GO" id="GO:0005658">
    <property type="term" value="C:alpha DNA polymerase:primase complex"/>
    <property type="evidence" value="ECO:0007669"/>
    <property type="project" value="TreeGrafter"/>
</dbReference>
<comment type="caution">
    <text evidence="8">The sequence shown here is derived from an EMBL/GenBank/DDBJ whole genome shotgun (WGS) entry which is preliminary data.</text>
</comment>
<sequence length="603" mass="68783">MISTQDGDVIIENIKSLLGNDYEDYKDSFIAIHKIDPLINPHKFLSHVEKYIGNTKSKFNGKTIGGIQHNLNNINSKTESNNNNNNNININNNNVNINNHRIGSYTIINNENDILLSNNFKLVNLKSIYNENKMRRKGCITDKSITRHKIVKSISSKEDALWLDSDLDSYSSEVDNRMQYLIDEIISNFSERWVDEDGNKYPITPVGEIRKQLIVNLGAIGCDNEGRINNESVLLLGTKCSSAGNYTQLKLDNVSSDIALFPGQVVAILGNTRMDKFNQTCLYAKEIIGGLPPKIPSTSLKEFREISNNYSKSSSNEYNPVQIMIFSGPYTVDNKILNFKYLDKILEHANSEKPHILLLLGPFLDSRNESVIKGDIYDFENNNFLTFEEIYNKIIFSKIENFARKNEKVRIYIVPSEYDINHHFPLPQPGLNETIYNNNLSENIYFLSNPCEIHVNDFKIMVTSSDIVTPITNSIITKINNKNEIPIEVTLSQFLYQRTLYPCYPVQHPINPKLWKRLILNEELPHIFISNYSNNEPFIKPVIGRVFINPTGNKQYSGVSLFLHPPDESQVAEASSNSQNDSDNVPLIIEERICADEIEITNN</sequence>
<evidence type="ECO:0000313" key="8">
    <source>
        <dbReference type="EMBL" id="KAK6589733.1"/>
    </source>
</evidence>
<dbReference type="Pfam" id="PF04042">
    <property type="entry name" value="DNA_pol_E_B"/>
    <property type="match status" value="1"/>
</dbReference>
<keyword evidence="4" id="KW-0235">DNA replication</keyword>
<dbReference type="EMBL" id="JAWDEY010000011">
    <property type="protein sequence ID" value="KAK6589733.1"/>
    <property type="molecule type" value="Genomic_DNA"/>
</dbReference>
<keyword evidence="9" id="KW-1185">Reference proteome</keyword>
<evidence type="ECO:0000313" key="9">
    <source>
        <dbReference type="Proteomes" id="UP001311799"/>
    </source>
</evidence>
<evidence type="ECO:0000259" key="7">
    <source>
        <dbReference type="Pfam" id="PF22062"/>
    </source>
</evidence>
<organism evidence="8 9">
    <name type="scientific">Cryptosporidium xiaoi</name>
    <dbReference type="NCBI Taxonomy" id="659607"/>
    <lineage>
        <taxon>Eukaryota</taxon>
        <taxon>Sar</taxon>
        <taxon>Alveolata</taxon>
        <taxon>Apicomplexa</taxon>
        <taxon>Conoidasida</taxon>
        <taxon>Coccidia</taxon>
        <taxon>Eucoccidiorida</taxon>
        <taxon>Eimeriorina</taxon>
        <taxon>Cryptosporidiidae</taxon>
        <taxon>Cryptosporidium</taxon>
    </lineage>
</organism>
<feature type="domain" description="DNA polymerase alpha/delta/epsilon subunit B" evidence="6">
    <location>
        <begin position="323"/>
        <end position="537"/>
    </location>
</feature>
<gene>
    <name evidence="8" type="ORF">RS030_166</name>
</gene>
<feature type="domain" description="DNA polymerase alpha subunit B OB" evidence="7">
    <location>
        <begin position="203"/>
        <end position="275"/>
    </location>
</feature>
<comment type="subcellular location">
    <subcellularLocation>
        <location evidence="1">Nucleus</location>
    </subcellularLocation>
</comment>
<proteinExistence type="inferred from homology"/>